<gene>
    <name evidence="7" type="ORF">H9S92_20910</name>
</gene>
<reference evidence="7" key="1">
    <citation type="submission" date="2020-08" db="EMBL/GenBank/DDBJ databases">
        <title>Lewinella bacteria from marine environments.</title>
        <authorList>
            <person name="Zhong Y."/>
        </authorList>
    </citation>
    <scope>NUCLEOTIDE SEQUENCE</scope>
    <source>
        <strain evidence="7">KCTC 42187</strain>
    </source>
</reference>
<dbReference type="Pfam" id="PF08281">
    <property type="entry name" value="Sigma70_r4_2"/>
    <property type="match status" value="1"/>
</dbReference>
<dbReference type="SUPFAM" id="SSF88946">
    <property type="entry name" value="Sigma2 domain of RNA polymerase sigma factors"/>
    <property type="match status" value="1"/>
</dbReference>
<evidence type="ECO:0000259" key="6">
    <source>
        <dbReference type="Pfam" id="PF08281"/>
    </source>
</evidence>
<dbReference type="Proteomes" id="UP000650081">
    <property type="component" value="Unassembled WGS sequence"/>
</dbReference>
<dbReference type="PANTHER" id="PTHR43133:SF51">
    <property type="entry name" value="RNA POLYMERASE SIGMA FACTOR"/>
    <property type="match status" value="1"/>
</dbReference>
<protein>
    <submittedName>
        <fullName evidence="7">Sigma-70 family RNA polymerase sigma factor</fullName>
    </submittedName>
</protein>
<dbReference type="Pfam" id="PF04542">
    <property type="entry name" value="Sigma70_r2"/>
    <property type="match status" value="1"/>
</dbReference>
<evidence type="ECO:0000256" key="3">
    <source>
        <dbReference type="ARBA" id="ARBA00023082"/>
    </source>
</evidence>
<dbReference type="GO" id="GO:0003677">
    <property type="term" value="F:DNA binding"/>
    <property type="evidence" value="ECO:0007669"/>
    <property type="project" value="InterPro"/>
</dbReference>
<evidence type="ECO:0000256" key="2">
    <source>
        <dbReference type="ARBA" id="ARBA00023015"/>
    </source>
</evidence>
<proteinExistence type="inferred from homology"/>
<dbReference type="NCBIfam" id="TIGR02937">
    <property type="entry name" value="sigma70-ECF"/>
    <property type="match status" value="1"/>
</dbReference>
<sequence>MLTNAPGTNQNKFGANITKISFADLVGQYEKEVSAILRRYTDCPSTIDEIRQEAFIKAYEKLDRYRGDASFGTWLYTIVRTVALDYLSSQKRRGANRERYAGTVSGTVSPDRVMDSLDAQRVRTAVQRLPKADAMILDLHYFQQRDIAEIASFLGCTPSHVRTKLTRARAKAKAGLEQYFGPEIKDLCPGWYRKDIPMA</sequence>
<keyword evidence="8" id="KW-1185">Reference proteome</keyword>
<keyword evidence="3" id="KW-0731">Sigma factor</keyword>
<evidence type="ECO:0000256" key="4">
    <source>
        <dbReference type="ARBA" id="ARBA00023163"/>
    </source>
</evidence>
<evidence type="ECO:0000259" key="5">
    <source>
        <dbReference type="Pfam" id="PF04542"/>
    </source>
</evidence>
<name>A0A923PM98_9BACT</name>
<dbReference type="AlphaFoldDB" id="A0A923PM98"/>
<dbReference type="InterPro" id="IPR007627">
    <property type="entry name" value="RNA_pol_sigma70_r2"/>
</dbReference>
<dbReference type="GO" id="GO:0016987">
    <property type="term" value="F:sigma factor activity"/>
    <property type="evidence" value="ECO:0007669"/>
    <property type="project" value="UniProtKB-KW"/>
</dbReference>
<accession>A0A923PM98</accession>
<dbReference type="SUPFAM" id="SSF88659">
    <property type="entry name" value="Sigma3 and sigma4 domains of RNA polymerase sigma factors"/>
    <property type="match status" value="1"/>
</dbReference>
<feature type="domain" description="RNA polymerase sigma-70 region 2" evidence="5">
    <location>
        <begin position="25"/>
        <end position="93"/>
    </location>
</feature>
<evidence type="ECO:0000313" key="8">
    <source>
        <dbReference type="Proteomes" id="UP000650081"/>
    </source>
</evidence>
<dbReference type="RefSeq" id="WP_187468648.1">
    <property type="nucleotide sequence ID" value="NZ_JACSIT010000153.1"/>
</dbReference>
<dbReference type="Gene3D" id="1.10.1740.10">
    <property type="match status" value="1"/>
</dbReference>
<evidence type="ECO:0000313" key="7">
    <source>
        <dbReference type="EMBL" id="MBC6996645.1"/>
    </source>
</evidence>
<dbReference type="PANTHER" id="PTHR43133">
    <property type="entry name" value="RNA POLYMERASE ECF-TYPE SIGMA FACTO"/>
    <property type="match status" value="1"/>
</dbReference>
<organism evidence="7 8">
    <name type="scientific">Neolewinella lacunae</name>
    <dbReference type="NCBI Taxonomy" id="1517758"/>
    <lineage>
        <taxon>Bacteria</taxon>
        <taxon>Pseudomonadati</taxon>
        <taxon>Bacteroidota</taxon>
        <taxon>Saprospiria</taxon>
        <taxon>Saprospirales</taxon>
        <taxon>Lewinellaceae</taxon>
        <taxon>Neolewinella</taxon>
    </lineage>
</organism>
<dbReference type="InterPro" id="IPR013324">
    <property type="entry name" value="RNA_pol_sigma_r3/r4-like"/>
</dbReference>
<dbReference type="GO" id="GO:0006352">
    <property type="term" value="P:DNA-templated transcription initiation"/>
    <property type="evidence" value="ECO:0007669"/>
    <property type="project" value="InterPro"/>
</dbReference>
<keyword evidence="4" id="KW-0804">Transcription</keyword>
<keyword evidence="2" id="KW-0805">Transcription regulation</keyword>
<dbReference type="InterPro" id="IPR036388">
    <property type="entry name" value="WH-like_DNA-bd_sf"/>
</dbReference>
<dbReference type="Gene3D" id="1.10.10.10">
    <property type="entry name" value="Winged helix-like DNA-binding domain superfamily/Winged helix DNA-binding domain"/>
    <property type="match status" value="1"/>
</dbReference>
<dbReference type="InterPro" id="IPR014284">
    <property type="entry name" value="RNA_pol_sigma-70_dom"/>
</dbReference>
<dbReference type="InterPro" id="IPR013325">
    <property type="entry name" value="RNA_pol_sigma_r2"/>
</dbReference>
<dbReference type="EMBL" id="JACSIT010000153">
    <property type="protein sequence ID" value="MBC6996645.1"/>
    <property type="molecule type" value="Genomic_DNA"/>
</dbReference>
<comment type="similarity">
    <text evidence="1">Belongs to the sigma-70 factor family. ECF subfamily.</text>
</comment>
<dbReference type="InterPro" id="IPR039425">
    <property type="entry name" value="RNA_pol_sigma-70-like"/>
</dbReference>
<evidence type="ECO:0000256" key="1">
    <source>
        <dbReference type="ARBA" id="ARBA00010641"/>
    </source>
</evidence>
<feature type="domain" description="RNA polymerase sigma factor 70 region 4 type 2" evidence="6">
    <location>
        <begin position="120"/>
        <end position="171"/>
    </location>
</feature>
<comment type="caution">
    <text evidence="7">The sequence shown here is derived from an EMBL/GenBank/DDBJ whole genome shotgun (WGS) entry which is preliminary data.</text>
</comment>
<dbReference type="CDD" id="cd06171">
    <property type="entry name" value="Sigma70_r4"/>
    <property type="match status" value="1"/>
</dbReference>
<dbReference type="InterPro" id="IPR013249">
    <property type="entry name" value="RNA_pol_sigma70_r4_t2"/>
</dbReference>